<keyword evidence="3" id="KW-0614">Plasmid</keyword>
<dbReference type="RefSeq" id="WP_369780634.1">
    <property type="nucleotide sequence ID" value="NZ_CP165728.1"/>
</dbReference>
<feature type="transmembrane region" description="Helical" evidence="2">
    <location>
        <begin position="53"/>
        <end position="74"/>
    </location>
</feature>
<proteinExistence type="predicted"/>
<keyword evidence="2" id="KW-0812">Transmembrane</keyword>
<name>A0AB39YHM8_9ACTN</name>
<geneLocation type="plasmid" evidence="3">
    <name>unnamed1</name>
</geneLocation>
<dbReference type="AlphaFoldDB" id="A0AB39YHM8"/>
<evidence type="ECO:0000256" key="1">
    <source>
        <dbReference type="SAM" id="MobiDB-lite"/>
    </source>
</evidence>
<reference evidence="3" key="1">
    <citation type="submission" date="2024-08" db="EMBL/GenBank/DDBJ databases">
        <authorList>
            <person name="Yu S.T."/>
        </authorList>
    </citation>
    <scope>NUCLEOTIDE SEQUENCE</scope>
    <source>
        <strain evidence="3">R33</strain>
        <plasmid evidence="3">unnamed1</plasmid>
    </source>
</reference>
<evidence type="ECO:0000256" key="2">
    <source>
        <dbReference type="SAM" id="Phobius"/>
    </source>
</evidence>
<gene>
    <name evidence="3" type="ORF">AB5J51_41790</name>
</gene>
<protein>
    <recommendedName>
        <fullName evidence="4">Superfamily III holin-X</fullName>
    </recommendedName>
</protein>
<feature type="transmembrane region" description="Helical" evidence="2">
    <location>
        <begin position="94"/>
        <end position="115"/>
    </location>
</feature>
<evidence type="ECO:0008006" key="4">
    <source>
        <dbReference type="Google" id="ProtNLM"/>
    </source>
</evidence>
<keyword evidence="2" id="KW-1133">Transmembrane helix</keyword>
<organism evidence="3">
    <name type="scientific">Streptomyces sp. R33</name>
    <dbReference type="NCBI Taxonomy" id="3238629"/>
    <lineage>
        <taxon>Bacteria</taxon>
        <taxon>Bacillati</taxon>
        <taxon>Actinomycetota</taxon>
        <taxon>Actinomycetes</taxon>
        <taxon>Kitasatosporales</taxon>
        <taxon>Streptomycetaceae</taxon>
        <taxon>Streptomyces</taxon>
    </lineage>
</organism>
<dbReference type="EMBL" id="CP165728">
    <property type="protein sequence ID" value="XDV69453.1"/>
    <property type="molecule type" value="Genomic_DNA"/>
</dbReference>
<evidence type="ECO:0000313" key="3">
    <source>
        <dbReference type="EMBL" id="XDV69453.1"/>
    </source>
</evidence>
<sequence>MAKDKGHKPSQGGDPQEPIFEVGERRGPYPEIVDHFKEPHSIEIRGGSDGLEVILKAHPFAPASIAVTFLILTVGGLKGGDWVAGLMNGIGPHWVAPVCGLVTGVGVLFLGLGVVRRSLDRIFGGARDEGRHRADET</sequence>
<accession>A0AB39YHM8</accession>
<keyword evidence="2" id="KW-0472">Membrane</keyword>
<feature type="region of interest" description="Disordered" evidence="1">
    <location>
        <begin position="1"/>
        <end position="22"/>
    </location>
</feature>